<dbReference type="Proteomes" id="UP000027138">
    <property type="component" value="Unassembled WGS sequence"/>
</dbReference>
<dbReference type="AlphaFoldDB" id="A0A067KSY2"/>
<name>A0A067KSY2_JATCU</name>
<evidence type="ECO:0000313" key="3">
    <source>
        <dbReference type="Proteomes" id="UP000027138"/>
    </source>
</evidence>
<dbReference type="EMBL" id="KK914488">
    <property type="protein sequence ID" value="KDP35390.1"/>
    <property type="molecule type" value="Genomic_DNA"/>
</dbReference>
<organism evidence="2 3">
    <name type="scientific">Jatropha curcas</name>
    <name type="common">Barbados nut</name>
    <dbReference type="NCBI Taxonomy" id="180498"/>
    <lineage>
        <taxon>Eukaryota</taxon>
        <taxon>Viridiplantae</taxon>
        <taxon>Streptophyta</taxon>
        <taxon>Embryophyta</taxon>
        <taxon>Tracheophyta</taxon>
        <taxon>Spermatophyta</taxon>
        <taxon>Magnoliopsida</taxon>
        <taxon>eudicotyledons</taxon>
        <taxon>Gunneridae</taxon>
        <taxon>Pentapetalae</taxon>
        <taxon>rosids</taxon>
        <taxon>fabids</taxon>
        <taxon>Malpighiales</taxon>
        <taxon>Euphorbiaceae</taxon>
        <taxon>Crotonoideae</taxon>
        <taxon>Jatropheae</taxon>
        <taxon>Jatropha</taxon>
    </lineage>
</organism>
<evidence type="ECO:0000313" key="2">
    <source>
        <dbReference type="EMBL" id="KDP35390.1"/>
    </source>
</evidence>
<keyword evidence="3" id="KW-1185">Reference proteome</keyword>
<accession>A0A067KSY2</accession>
<gene>
    <name evidence="2" type="ORF">JCGZ_10374</name>
</gene>
<sequence length="71" mass="7607">MEISPTRLSPLPSLAIPPFPATPAEEMGVNRLSTTLMIFRPPCTAVGGSSPVTGRRHSGEAPRDKMLFSSR</sequence>
<reference evidence="2 3" key="1">
    <citation type="journal article" date="2014" name="PLoS ONE">
        <title>Global Analysis of Gene Expression Profiles in Physic Nut (Jatropha curcas L.) Seedlings Exposed to Salt Stress.</title>
        <authorList>
            <person name="Zhang L."/>
            <person name="Zhang C."/>
            <person name="Wu P."/>
            <person name="Chen Y."/>
            <person name="Li M."/>
            <person name="Jiang H."/>
            <person name="Wu G."/>
        </authorList>
    </citation>
    <scope>NUCLEOTIDE SEQUENCE [LARGE SCALE GENOMIC DNA]</scope>
    <source>
        <strain evidence="3">cv. GZQX0401</strain>
        <tissue evidence="2">Young leaves</tissue>
    </source>
</reference>
<feature type="compositionally biased region" description="Basic and acidic residues" evidence="1">
    <location>
        <begin position="57"/>
        <end position="71"/>
    </location>
</feature>
<feature type="region of interest" description="Disordered" evidence="1">
    <location>
        <begin position="44"/>
        <end position="71"/>
    </location>
</feature>
<feature type="region of interest" description="Disordered" evidence="1">
    <location>
        <begin position="1"/>
        <end position="22"/>
    </location>
</feature>
<protein>
    <submittedName>
        <fullName evidence="2">Uncharacterized protein</fullName>
    </submittedName>
</protein>
<proteinExistence type="predicted"/>
<evidence type="ECO:0000256" key="1">
    <source>
        <dbReference type="SAM" id="MobiDB-lite"/>
    </source>
</evidence>